<dbReference type="Gene3D" id="3.40.1550.10">
    <property type="entry name" value="CheC-like"/>
    <property type="match status" value="1"/>
</dbReference>
<dbReference type="InterPro" id="IPR028051">
    <property type="entry name" value="CheX-like_dom"/>
</dbReference>
<dbReference type="PANTHER" id="PTHR39452">
    <property type="entry name" value="CHEY-P PHOSPHATASE CHEX"/>
    <property type="match status" value="1"/>
</dbReference>
<dbReference type="SUPFAM" id="SSF103039">
    <property type="entry name" value="CheC-like"/>
    <property type="match status" value="1"/>
</dbReference>
<gene>
    <name evidence="3" type="ORF">Pla110_20620</name>
</gene>
<evidence type="ECO:0000313" key="3">
    <source>
        <dbReference type="EMBL" id="QDU80335.1"/>
    </source>
</evidence>
<organism evidence="3 4">
    <name type="scientific">Polystyrenella longa</name>
    <dbReference type="NCBI Taxonomy" id="2528007"/>
    <lineage>
        <taxon>Bacteria</taxon>
        <taxon>Pseudomonadati</taxon>
        <taxon>Planctomycetota</taxon>
        <taxon>Planctomycetia</taxon>
        <taxon>Planctomycetales</taxon>
        <taxon>Planctomycetaceae</taxon>
        <taxon>Polystyrenella</taxon>
    </lineage>
</organism>
<accession>A0A518CM87</accession>
<sequence>MSTITTRLSGEQKLSKPFCDAAYSFFTLMLESKCVVKEVLPIGSHTLEPITASVSISGSYNGMVCISVTEHSAKRVLNRLTGLEPEDLDDFVIDAVGEMANMIGGQGKRELSREELQLGLPKILVDENKLFFESDWDSSQHILLDTDIGICTLTLLFDLPNS</sequence>
<protein>
    <recommendedName>
        <fullName evidence="2">Chemotaxis phosphatase CheX-like domain-containing protein</fullName>
    </recommendedName>
</protein>
<evidence type="ECO:0000256" key="1">
    <source>
        <dbReference type="ARBA" id="ARBA00022500"/>
    </source>
</evidence>
<dbReference type="AlphaFoldDB" id="A0A518CM87"/>
<dbReference type="Proteomes" id="UP000317178">
    <property type="component" value="Chromosome"/>
</dbReference>
<dbReference type="PANTHER" id="PTHR39452:SF1">
    <property type="entry name" value="CHEY-P PHOSPHATASE CHEX"/>
    <property type="match status" value="1"/>
</dbReference>
<evidence type="ECO:0000259" key="2">
    <source>
        <dbReference type="Pfam" id="PF13690"/>
    </source>
</evidence>
<dbReference type="RefSeq" id="WP_144995626.1">
    <property type="nucleotide sequence ID" value="NZ_CP036281.1"/>
</dbReference>
<keyword evidence="1" id="KW-0145">Chemotaxis</keyword>
<dbReference type="GO" id="GO:0006935">
    <property type="term" value="P:chemotaxis"/>
    <property type="evidence" value="ECO:0007669"/>
    <property type="project" value="UniProtKB-KW"/>
</dbReference>
<keyword evidence="4" id="KW-1185">Reference proteome</keyword>
<dbReference type="EMBL" id="CP036281">
    <property type="protein sequence ID" value="QDU80335.1"/>
    <property type="molecule type" value="Genomic_DNA"/>
</dbReference>
<dbReference type="CDD" id="cd17906">
    <property type="entry name" value="CheX"/>
    <property type="match status" value="1"/>
</dbReference>
<dbReference type="InterPro" id="IPR028976">
    <property type="entry name" value="CheC-like_sf"/>
</dbReference>
<dbReference type="KEGG" id="plon:Pla110_20620"/>
<dbReference type="OrthoDB" id="286485at2"/>
<evidence type="ECO:0000313" key="4">
    <source>
        <dbReference type="Proteomes" id="UP000317178"/>
    </source>
</evidence>
<name>A0A518CM87_9PLAN</name>
<dbReference type="Pfam" id="PF13690">
    <property type="entry name" value="CheX"/>
    <property type="match status" value="1"/>
</dbReference>
<feature type="domain" description="Chemotaxis phosphatase CheX-like" evidence="2">
    <location>
        <begin position="50"/>
        <end position="128"/>
    </location>
</feature>
<proteinExistence type="predicted"/>
<reference evidence="3 4" key="1">
    <citation type="submission" date="2019-02" db="EMBL/GenBank/DDBJ databases">
        <title>Deep-cultivation of Planctomycetes and their phenomic and genomic characterization uncovers novel biology.</title>
        <authorList>
            <person name="Wiegand S."/>
            <person name="Jogler M."/>
            <person name="Boedeker C."/>
            <person name="Pinto D."/>
            <person name="Vollmers J."/>
            <person name="Rivas-Marin E."/>
            <person name="Kohn T."/>
            <person name="Peeters S.H."/>
            <person name="Heuer A."/>
            <person name="Rast P."/>
            <person name="Oberbeckmann S."/>
            <person name="Bunk B."/>
            <person name="Jeske O."/>
            <person name="Meyerdierks A."/>
            <person name="Storesund J.E."/>
            <person name="Kallscheuer N."/>
            <person name="Luecker S."/>
            <person name="Lage O.M."/>
            <person name="Pohl T."/>
            <person name="Merkel B.J."/>
            <person name="Hornburger P."/>
            <person name="Mueller R.-W."/>
            <person name="Bruemmer F."/>
            <person name="Labrenz M."/>
            <person name="Spormann A.M."/>
            <person name="Op den Camp H."/>
            <person name="Overmann J."/>
            <person name="Amann R."/>
            <person name="Jetten M.S.M."/>
            <person name="Mascher T."/>
            <person name="Medema M.H."/>
            <person name="Devos D.P."/>
            <person name="Kaster A.-K."/>
            <person name="Ovreas L."/>
            <person name="Rohde M."/>
            <person name="Galperin M.Y."/>
            <person name="Jogler C."/>
        </authorList>
    </citation>
    <scope>NUCLEOTIDE SEQUENCE [LARGE SCALE GENOMIC DNA]</scope>
    <source>
        <strain evidence="3 4">Pla110</strain>
    </source>
</reference>
<dbReference type="InterPro" id="IPR038756">
    <property type="entry name" value="CheX-like"/>
</dbReference>